<protein>
    <submittedName>
        <fullName evidence="4">BMP family ABC transporter substrate-binding protein</fullName>
    </submittedName>
</protein>
<dbReference type="InterPro" id="IPR028082">
    <property type="entry name" value="Peripla_BP_I"/>
</dbReference>
<keyword evidence="1 2" id="KW-0732">Signal</keyword>
<evidence type="ECO:0000256" key="2">
    <source>
        <dbReference type="SAM" id="SignalP"/>
    </source>
</evidence>
<keyword evidence="5" id="KW-1185">Reference proteome</keyword>
<feature type="domain" description="ABC transporter substrate-binding protein PnrA-like" evidence="3">
    <location>
        <begin position="42"/>
        <end position="291"/>
    </location>
</feature>
<gene>
    <name evidence="4" type="ORF">JOL79_14945</name>
</gene>
<dbReference type="EMBL" id="JAFCNB010000007">
    <property type="protein sequence ID" value="MBP2705111.1"/>
    <property type="molecule type" value="Genomic_DNA"/>
</dbReference>
<dbReference type="Proteomes" id="UP000674234">
    <property type="component" value="Unassembled WGS sequence"/>
</dbReference>
<dbReference type="PANTHER" id="PTHR43208:SF1">
    <property type="entry name" value="ABC TRANSPORTER SUBSTRATE-BINDING PROTEIN"/>
    <property type="match status" value="1"/>
</dbReference>
<dbReference type="AlphaFoldDB" id="A0A940WQ76"/>
<organism evidence="4 5">
    <name type="scientific">Microbispora oryzae</name>
    <dbReference type="NCBI Taxonomy" id="2806554"/>
    <lineage>
        <taxon>Bacteria</taxon>
        <taxon>Bacillati</taxon>
        <taxon>Actinomycetota</taxon>
        <taxon>Actinomycetes</taxon>
        <taxon>Streptosporangiales</taxon>
        <taxon>Streptosporangiaceae</taxon>
        <taxon>Microbispora</taxon>
    </lineage>
</organism>
<dbReference type="RefSeq" id="WP_210156409.1">
    <property type="nucleotide sequence ID" value="NZ_JAFCNB010000007.1"/>
</dbReference>
<evidence type="ECO:0000313" key="4">
    <source>
        <dbReference type="EMBL" id="MBP2705111.1"/>
    </source>
</evidence>
<dbReference type="InterPro" id="IPR003760">
    <property type="entry name" value="PnrA-like"/>
</dbReference>
<evidence type="ECO:0000256" key="1">
    <source>
        <dbReference type="ARBA" id="ARBA00022729"/>
    </source>
</evidence>
<dbReference type="PANTHER" id="PTHR43208">
    <property type="entry name" value="ABC TRANSPORTER SUBSTRATE-BINDING PROTEIN"/>
    <property type="match status" value="1"/>
</dbReference>
<dbReference type="PROSITE" id="PS51257">
    <property type="entry name" value="PROKAR_LIPOPROTEIN"/>
    <property type="match status" value="1"/>
</dbReference>
<dbReference type="CDD" id="cd19963">
    <property type="entry name" value="PBP1_BMP-like"/>
    <property type="match status" value="1"/>
</dbReference>
<dbReference type="SUPFAM" id="SSF53822">
    <property type="entry name" value="Periplasmic binding protein-like I"/>
    <property type="match status" value="1"/>
</dbReference>
<dbReference type="InterPro" id="IPR052910">
    <property type="entry name" value="ABC-Purine-Binding"/>
</dbReference>
<sequence>MRKIIAGAALAALATACSANTGGTAASSSGGTSVPGKGSAAVGFIFVGPKDDYGYNQAAYQGSQAVAKAFPQLKVLTAENVPEDDNAARVMNSMIAKGAKIVFATSYGHLDAALKVAAEHPDVVVVQQGNLITGTTPRNAGTFFGTVYEPVYLAGIAAGKATKTGKLGYVYAFPISQTIDNIDAFELGAQSVNPSVRTFAVSTSSWCDPAKQAEAAANLLEQGVDVITQHQDCTATVVKATEAAGKMTVGYHADASSIAPKGWLTGSEWNWGPLYSDIVRTALDGGFTGSKYNGNFRVGYKTGDNPFVQSAYGPAVGAETRSLIEAAKEKLKTGSPFAGPVRDQEGKVRVPDGTIPDYETIEKIDYFVQGVVGSLPKS</sequence>
<feature type="chain" id="PRO_5038536135" evidence="2">
    <location>
        <begin position="20"/>
        <end position="378"/>
    </location>
</feature>
<evidence type="ECO:0000313" key="5">
    <source>
        <dbReference type="Proteomes" id="UP000674234"/>
    </source>
</evidence>
<name>A0A940WQ76_9ACTN</name>
<dbReference type="Gene3D" id="3.40.50.2300">
    <property type="match status" value="2"/>
</dbReference>
<dbReference type="GO" id="GO:0005886">
    <property type="term" value="C:plasma membrane"/>
    <property type="evidence" value="ECO:0007669"/>
    <property type="project" value="InterPro"/>
</dbReference>
<dbReference type="Pfam" id="PF02608">
    <property type="entry name" value="Bmp"/>
    <property type="match status" value="1"/>
</dbReference>
<comment type="caution">
    <text evidence="4">The sequence shown here is derived from an EMBL/GenBank/DDBJ whole genome shotgun (WGS) entry which is preliminary data.</text>
</comment>
<proteinExistence type="predicted"/>
<reference evidence="4" key="1">
    <citation type="submission" date="2021-02" db="EMBL/GenBank/DDBJ databases">
        <title>Draft genome sequence of Microbispora sp. RL4-1S isolated from rice leaves in Thailand.</title>
        <authorList>
            <person name="Muangham S."/>
            <person name="Duangmal K."/>
        </authorList>
    </citation>
    <scope>NUCLEOTIDE SEQUENCE</scope>
    <source>
        <strain evidence="4">RL4-1S</strain>
    </source>
</reference>
<accession>A0A940WQ76</accession>
<evidence type="ECO:0000259" key="3">
    <source>
        <dbReference type="Pfam" id="PF02608"/>
    </source>
</evidence>
<feature type="signal peptide" evidence="2">
    <location>
        <begin position="1"/>
        <end position="19"/>
    </location>
</feature>